<feature type="region of interest" description="Disordered" evidence="5">
    <location>
        <begin position="474"/>
        <end position="636"/>
    </location>
</feature>
<evidence type="ECO:0000256" key="4">
    <source>
        <dbReference type="RuleBase" id="RU003345"/>
    </source>
</evidence>
<dbReference type="InterPro" id="IPR013154">
    <property type="entry name" value="ADH-like_N"/>
</dbReference>
<evidence type="ECO:0000256" key="3">
    <source>
        <dbReference type="PROSITE-ProRule" id="PRU10007"/>
    </source>
</evidence>
<dbReference type="PROSITE" id="PS00059">
    <property type="entry name" value="ADH_ZINC"/>
    <property type="match status" value="1"/>
</dbReference>
<dbReference type="InterPro" id="IPR015590">
    <property type="entry name" value="Aldehyde_DH_dom"/>
</dbReference>
<reference evidence="8" key="1">
    <citation type="submission" date="2024-06" db="EMBL/GenBank/DDBJ databases">
        <authorList>
            <consortium name="consrtm"/>
            <person name="Uemura M."/>
            <person name="Terahara T."/>
        </authorList>
    </citation>
    <scope>NUCLEOTIDE SEQUENCE</scope>
    <source>
        <strain evidence="8">KM77-8</strain>
    </source>
</reference>
<accession>A0AAT9HRX1</accession>
<evidence type="ECO:0008006" key="9">
    <source>
        <dbReference type="Google" id="ProtNLM"/>
    </source>
</evidence>
<gene>
    <name evidence="8" type="ORF">SHKM778_65800</name>
</gene>
<dbReference type="InterPro" id="IPR016161">
    <property type="entry name" value="Ald_DH/histidinol_DH"/>
</dbReference>
<evidence type="ECO:0000259" key="7">
    <source>
        <dbReference type="Pfam" id="PF08240"/>
    </source>
</evidence>
<feature type="region of interest" description="Disordered" evidence="5">
    <location>
        <begin position="662"/>
        <end position="709"/>
    </location>
</feature>
<evidence type="ECO:0000256" key="1">
    <source>
        <dbReference type="ARBA" id="ARBA00009986"/>
    </source>
</evidence>
<feature type="compositionally biased region" description="Low complexity" evidence="5">
    <location>
        <begin position="523"/>
        <end position="609"/>
    </location>
</feature>
<dbReference type="Gene3D" id="3.90.180.10">
    <property type="entry name" value="Medium-chain alcohol dehydrogenases, catalytic domain"/>
    <property type="match status" value="1"/>
</dbReference>
<name>A0AAT9HRX1_9ACTN</name>
<dbReference type="SUPFAM" id="SSF50129">
    <property type="entry name" value="GroES-like"/>
    <property type="match status" value="1"/>
</dbReference>
<keyword evidence="2 4" id="KW-0560">Oxidoreductase</keyword>
<feature type="compositionally biased region" description="Polar residues" evidence="5">
    <location>
        <begin position="691"/>
        <end position="709"/>
    </location>
</feature>
<reference evidence="8" key="2">
    <citation type="submission" date="2024-07" db="EMBL/GenBank/DDBJ databases">
        <title>Streptomyces haneummycinica sp. nov., a new antibiotic-producing actinobacterium isolated from marine sediment.</title>
        <authorList>
            <person name="Uemura M."/>
            <person name="Hamada M."/>
            <person name="Hirano S."/>
            <person name="Kobayashi K."/>
            <person name="Ohshiro T."/>
            <person name="Kobayashi T."/>
            <person name="Terahara T."/>
        </authorList>
    </citation>
    <scope>NUCLEOTIDE SEQUENCE</scope>
    <source>
        <strain evidence="8">KM77-8</strain>
    </source>
</reference>
<dbReference type="AlphaFoldDB" id="A0AAT9HRX1"/>
<dbReference type="Gene3D" id="3.40.605.10">
    <property type="entry name" value="Aldehyde Dehydrogenase, Chain A, domain 1"/>
    <property type="match status" value="1"/>
</dbReference>
<dbReference type="GO" id="GO:0016620">
    <property type="term" value="F:oxidoreductase activity, acting on the aldehyde or oxo group of donors, NAD or NADP as acceptor"/>
    <property type="evidence" value="ECO:0007669"/>
    <property type="project" value="InterPro"/>
</dbReference>
<comment type="similarity">
    <text evidence="1 4">Belongs to the aldehyde dehydrogenase family.</text>
</comment>
<feature type="domain" description="Aldehyde dehydrogenase" evidence="6">
    <location>
        <begin position="1"/>
        <end position="241"/>
    </location>
</feature>
<dbReference type="InterPro" id="IPR002328">
    <property type="entry name" value="ADH_Zn_CS"/>
</dbReference>
<evidence type="ECO:0000256" key="5">
    <source>
        <dbReference type="SAM" id="MobiDB-lite"/>
    </source>
</evidence>
<dbReference type="EMBL" id="AP035768">
    <property type="protein sequence ID" value="BFO20192.1"/>
    <property type="molecule type" value="Genomic_DNA"/>
</dbReference>
<dbReference type="InterPro" id="IPR011032">
    <property type="entry name" value="GroES-like_sf"/>
</dbReference>
<dbReference type="InterPro" id="IPR016162">
    <property type="entry name" value="Ald_DH_N"/>
</dbReference>
<feature type="compositionally biased region" description="Pro residues" evidence="5">
    <location>
        <begin position="508"/>
        <end position="522"/>
    </location>
</feature>
<dbReference type="InterPro" id="IPR029510">
    <property type="entry name" value="Ald_DH_CS_GLU"/>
</dbReference>
<dbReference type="InterPro" id="IPR016163">
    <property type="entry name" value="Ald_DH_C"/>
</dbReference>
<dbReference type="Pfam" id="PF08240">
    <property type="entry name" value="ADH_N"/>
    <property type="match status" value="1"/>
</dbReference>
<dbReference type="PROSITE" id="PS00687">
    <property type="entry name" value="ALDEHYDE_DEHYDR_GLU"/>
    <property type="match status" value="1"/>
</dbReference>
<evidence type="ECO:0000259" key="6">
    <source>
        <dbReference type="Pfam" id="PF00171"/>
    </source>
</evidence>
<feature type="active site" evidence="3">
    <location>
        <position position="60"/>
    </location>
</feature>
<dbReference type="PANTHER" id="PTHR42804">
    <property type="entry name" value="ALDEHYDE DEHYDROGENASE"/>
    <property type="match status" value="1"/>
</dbReference>
<proteinExistence type="inferred from homology"/>
<evidence type="ECO:0000313" key="8">
    <source>
        <dbReference type="EMBL" id="BFO20192.1"/>
    </source>
</evidence>
<protein>
    <recommendedName>
        <fullName evidence="9">Aldehyde dehydrogenase family protein</fullName>
    </recommendedName>
</protein>
<evidence type="ECO:0000256" key="2">
    <source>
        <dbReference type="ARBA" id="ARBA00023002"/>
    </source>
</evidence>
<feature type="compositionally biased region" description="Basic residues" evidence="5">
    <location>
        <begin position="483"/>
        <end position="502"/>
    </location>
</feature>
<dbReference type="PANTHER" id="PTHR42804:SF1">
    <property type="entry name" value="ALDEHYDE DEHYDROGENASE-RELATED"/>
    <property type="match status" value="1"/>
</dbReference>
<dbReference type="Pfam" id="PF00171">
    <property type="entry name" value="Aldedh"/>
    <property type="match status" value="1"/>
</dbReference>
<organism evidence="8">
    <name type="scientific">Streptomyces haneummycinicus</name>
    <dbReference type="NCBI Taxonomy" id="3074435"/>
    <lineage>
        <taxon>Bacteria</taxon>
        <taxon>Bacillati</taxon>
        <taxon>Actinomycetota</taxon>
        <taxon>Actinomycetes</taxon>
        <taxon>Kitasatosporales</taxon>
        <taxon>Streptomycetaceae</taxon>
        <taxon>Streptomyces</taxon>
    </lineage>
</organism>
<dbReference type="SUPFAM" id="SSF53720">
    <property type="entry name" value="ALDH-like"/>
    <property type="match status" value="1"/>
</dbReference>
<feature type="domain" description="Alcohol dehydrogenase-like N-terminal" evidence="7">
    <location>
        <begin position="309"/>
        <end position="434"/>
    </location>
</feature>
<sequence length="728" mass="74561">MHEAGIPAGVFNLVTGLGPVAGQALAGHPGVDLVSFTGSTAVGRRIGAIASGLVKKVALELGGKSANVILPSADLARAVNVGVANVMSNSGQTCSAWTRMLVHEDRYDEAVELAAAAAAKYGDRIGPLVSARQRERVRGYIEKGVAEGARLVAGGPGSPHEKGWHVSPTVFADVTPEMTIAQEEIFGPVLSVLRYADEEDALRIANGTVYGLAGAVWAGDEAEAVAFARRMDTGQVDINGGRFNPLAPSAVTSSPVWAANSARTVWPSTSRPSPSSSRGVVATMAVRAAVLPAVGALLEITGIELPEPGAGRVRVRLAAAGVCHSDLSLSDGTMRLPVPAVLGHEGAGTVVAVGEGVTHVAPGDGVVLNWAPSCGTCPACARGEVWLCADALAGAAEVHARRADDGTDLYPGLNVAAFAEETVVAASCVLPAPDGVPLTDAALLGCAVLTGYGAVHHSARVRPGERVAVFGVGEWASPPSSRRGSRARPRSSRSTSPRRRRSWREPRAPPTTSSPPTPPPGRSAPSPARRAWTWRWSASAARSPSVRPGSPPGAADAPRSSASAARTSRSPSTPWRSSTGAARSPAASTATPTPPATSRSSPATSAPAALTFPPWSPTTSPWTASPPPSTRCGRGRADGRWWCSDAVLTRLASGLLAGDRGRRQGVAARAAARDRDRDTATPARHRAPPTSVSAPGTSPSASHDISTTSAGTAYVVAPIRLAVVRARA</sequence>
<dbReference type="Gene3D" id="3.40.309.10">
    <property type="entry name" value="Aldehyde Dehydrogenase, Chain A, domain 2"/>
    <property type="match status" value="1"/>
</dbReference>
<dbReference type="GO" id="GO:0008270">
    <property type="term" value="F:zinc ion binding"/>
    <property type="evidence" value="ECO:0007669"/>
    <property type="project" value="InterPro"/>
</dbReference>